<dbReference type="AlphaFoldDB" id="A0AAE4LJ51"/>
<reference evidence="2 4" key="1">
    <citation type="journal article" date="2019" name="Nat. Med.">
        <title>A library of human gut bacterial isolates paired with longitudinal multiomics data enables mechanistic microbiome research.</title>
        <authorList>
            <person name="Poyet M."/>
            <person name="Groussin M."/>
            <person name="Gibbons S.M."/>
            <person name="Avila-Pacheco J."/>
            <person name="Jiang X."/>
            <person name="Kearney S.M."/>
            <person name="Perrotta A.R."/>
            <person name="Berdy B."/>
            <person name="Zhao S."/>
            <person name="Lieberman T.D."/>
            <person name="Swanson P.K."/>
            <person name="Smith M."/>
            <person name="Roesemann S."/>
            <person name="Alexander J.E."/>
            <person name="Rich S.A."/>
            <person name="Livny J."/>
            <person name="Vlamakis H."/>
            <person name="Clish C."/>
            <person name="Bullock K."/>
            <person name="Deik A."/>
            <person name="Scott J."/>
            <person name="Pierce K.A."/>
            <person name="Xavier R.J."/>
            <person name="Alm E.J."/>
        </authorList>
    </citation>
    <scope>NUCLEOTIDE SEQUENCE [LARGE SCALE GENOMIC DNA]</scope>
    <source>
        <strain evidence="2 4">BIOML-A1</strain>
    </source>
</reference>
<sequence>MAYESSIPFADIRDFREAGINGIPALFTMYRLDSESLPADSYSCEVMGGRGGDFQWLVPLALANFTGTFVSRQPLLREGQAYAEIRRYGIYDATTVDEWSENDNANS</sequence>
<evidence type="ECO:0000259" key="1">
    <source>
        <dbReference type="Pfam" id="PF18843"/>
    </source>
</evidence>
<dbReference type="Proteomes" id="UP001181347">
    <property type="component" value="Unassembled WGS sequence"/>
</dbReference>
<gene>
    <name evidence="2" type="ORF">F2A26_10960</name>
    <name evidence="3" type="ORF">RVH17_00895</name>
</gene>
<dbReference type="RefSeq" id="WP_130063942.1">
    <property type="nucleotide sequence ID" value="NZ_BAAFKU010000011.1"/>
</dbReference>
<evidence type="ECO:0000313" key="3">
    <source>
        <dbReference type="EMBL" id="MDU0258686.1"/>
    </source>
</evidence>
<evidence type="ECO:0000313" key="5">
    <source>
        <dbReference type="Proteomes" id="UP001181347"/>
    </source>
</evidence>
<dbReference type="EMBL" id="VVND01000016">
    <property type="protein sequence ID" value="KAA3158719.1"/>
    <property type="molecule type" value="Genomic_DNA"/>
</dbReference>
<organism evidence="3 5">
    <name type="scientific">Alistipes finegoldii</name>
    <dbReference type="NCBI Taxonomy" id="214856"/>
    <lineage>
        <taxon>Bacteria</taxon>
        <taxon>Pseudomonadati</taxon>
        <taxon>Bacteroidota</taxon>
        <taxon>Bacteroidia</taxon>
        <taxon>Bacteroidales</taxon>
        <taxon>Rikenellaceae</taxon>
        <taxon>Alistipes</taxon>
    </lineage>
</organism>
<name>A0AAE4LJ51_9BACT</name>
<dbReference type="EMBL" id="JAWDES010000003">
    <property type="protein sequence ID" value="MDU0258686.1"/>
    <property type="molecule type" value="Genomic_DNA"/>
</dbReference>
<proteinExistence type="predicted"/>
<reference evidence="3" key="2">
    <citation type="submission" date="2023-10" db="EMBL/GenBank/DDBJ databases">
        <title>Genome Sequence of the Bacteria from From Gut Wall in Crohn's Disease.</title>
        <authorList>
            <person name="Rodriguez-Palacios A."/>
        </authorList>
    </citation>
    <scope>NUCLEOTIDE SEQUENCE</scope>
    <source>
        <strain evidence="3">CavFT-hAR58</strain>
    </source>
</reference>
<dbReference type="Proteomes" id="UP000324870">
    <property type="component" value="Unassembled WGS sequence"/>
</dbReference>
<evidence type="ECO:0000313" key="4">
    <source>
        <dbReference type="Proteomes" id="UP000324870"/>
    </source>
</evidence>
<protein>
    <submittedName>
        <fullName evidence="3">LPD28 domain-containing protein</fullName>
    </submittedName>
</protein>
<evidence type="ECO:0000313" key="2">
    <source>
        <dbReference type="EMBL" id="KAA3158719.1"/>
    </source>
</evidence>
<accession>A0AAE4LJ51</accession>
<comment type="caution">
    <text evidence="3">The sequence shown here is derived from an EMBL/GenBank/DDBJ whole genome shotgun (WGS) entry which is preliminary data.</text>
</comment>
<feature type="domain" description="Large polyvalent protein associated" evidence="1">
    <location>
        <begin position="14"/>
        <end position="99"/>
    </location>
</feature>
<dbReference type="Pfam" id="PF18843">
    <property type="entry name" value="LPD28"/>
    <property type="match status" value="1"/>
</dbReference>
<keyword evidence="4" id="KW-1185">Reference proteome</keyword>
<dbReference type="InterPro" id="IPR040809">
    <property type="entry name" value="LPD28"/>
</dbReference>